<dbReference type="Proteomes" id="UP000503349">
    <property type="component" value="Chromosome 19"/>
</dbReference>
<reference evidence="2 3" key="1">
    <citation type="submission" date="2019-02" db="EMBL/GenBank/DDBJ databases">
        <title>Opniocepnalus argus genome.</title>
        <authorList>
            <person name="Zhou C."/>
            <person name="Xiao S."/>
        </authorList>
    </citation>
    <scope>NUCLEOTIDE SEQUENCE [LARGE SCALE GENOMIC DNA]</scope>
    <source>
        <strain evidence="2">OARG1902GOOAL</strain>
        <tissue evidence="2">Muscle</tissue>
    </source>
</reference>
<keyword evidence="3" id="KW-1185">Reference proteome</keyword>
<gene>
    <name evidence="2" type="ORF">EXN66_Car019606</name>
</gene>
<organism evidence="2 3">
    <name type="scientific">Channa argus</name>
    <name type="common">Northern snakehead</name>
    <name type="synonym">Ophicephalus argus</name>
    <dbReference type="NCBI Taxonomy" id="215402"/>
    <lineage>
        <taxon>Eukaryota</taxon>
        <taxon>Metazoa</taxon>
        <taxon>Chordata</taxon>
        <taxon>Craniata</taxon>
        <taxon>Vertebrata</taxon>
        <taxon>Euteleostomi</taxon>
        <taxon>Actinopterygii</taxon>
        <taxon>Neopterygii</taxon>
        <taxon>Teleostei</taxon>
        <taxon>Neoteleostei</taxon>
        <taxon>Acanthomorphata</taxon>
        <taxon>Anabantaria</taxon>
        <taxon>Anabantiformes</taxon>
        <taxon>Channoidei</taxon>
        <taxon>Channidae</taxon>
        <taxon>Channa</taxon>
    </lineage>
</organism>
<feature type="region of interest" description="Disordered" evidence="1">
    <location>
        <begin position="1"/>
        <end position="34"/>
    </location>
</feature>
<evidence type="ECO:0000313" key="3">
    <source>
        <dbReference type="Proteomes" id="UP000503349"/>
    </source>
</evidence>
<evidence type="ECO:0000313" key="2">
    <source>
        <dbReference type="EMBL" id="KAF3703918.1"/>
    </source>
</evidence>
<name>A0A6G1QNW5_CHAAH</name>
<protein>
    <submittedName>
        <fullName evidence="2">Uncharacterized protein</fullName>
    </submittedName>
</protein>
<reference evidence="3" key="2">
    <citation type="submission" date="2019-02" db="EMBL/GenBank/DDBJ databases">
        <title>Opniocepnalus argus Var Kimnra genome.</title>
        <authorList>
            <person name="Zhou C."/>
            <person name="Xiao S."/>
        </authorList>
    </citation>
    <scope>NUCLEOTIDE SEQUENCE [LARGE SCALE GENOMIC DNA]</scope>
</reference>
<dbReference type="AlphaFoldDB" id="A0A6G1QNW5"/>
<accession>A0A6G1QNW5</accession>
<proteinExistence type="predicted"/>
<feature type="compositionally biased region" description="Low complexity" evidence="1">
    <location>
        <begin position="13"/>
        <end position="34"/>
    </location>
</feature>
<sequence>MEEQNQVPERRSNNAAKRSKAGSSSGSSDQQVSVDELMVPPCSELWTEHMQMVQTVYRWIFRHLAKFIFNTFEWRKLISTRLVVHYRQNC</sequence>
<dbReference type="EMBL" id="CM015730">
    <property type="protein sequence ID" value="KAF3703918.1"/>
    <property type="molecule type" value="Genomic_DNA"/>
</dbReference>
<evidence type="ECO:0000256" key="1">
    <source>
        <dbReference type="SAM" id="MobiDB-lite"/>
    </source>
</evidence>